<gene>
    <name evidence="2" type="ORF">H6P81_018765</name>
</gene>
<name>A0AAV7E3H0_ARIFI</name>
<evidence type="ECO:0000313" key="2">
    <source>
        <dbReference type="EMBL" id="KAG9442911.1"/>
    </source>
</evidence>
<protein>
    <submittedName>
        <fullName evidence="2">Uncharacterized protein</fullName>
    </submittedName>
</protein>
<reference evidence="2 3" key="1">
    <citation type="submission" date="2021-07" db="EMBL/GenBank/DDBJ databases">
        <title>The Aristolochia fimbriata genome: insights into angiosperm evolution, floral development and chemical biosynthesis.</title>
        <authorList>
            <person name="Jiao Y."/>
        </authorList>
    </citation>
    <scope>NUCLEOTIDE SEQUENCE [LARGE SCALE GENOMIC DNA]</scope>
    <source>
        <strain evidence="2">IBCAS-2021</strain>
        <tissue evidence="2">Leaf</tissue>
    </source>
</reference>
<dbReference type="EMBL" id="JAINDJ010000007">
    <property type="protein sequence ID" value="KAG9442911.1"/>
    <property type="molecule type" value="Genomic_DNA"/>
</dbReference>
<feature type="region of interest" description="Disordered" evidence="1">
    <location>
        <begin position="139"/>
        <end position="160"/>
    </location>
</feature>
<dbReference type="Proteomes" id="UP000825729">
    <property type="component" value="Unassembled WGS sequence"/>
</dbReference>
<comment type="caution">
    <text evidence="2">The sequence shown here is derived from an EMBL/GenBank/DDBJ whole genome shotgun (WGS) entry which is preliminary data.</text>
</comment>
<evidence type="ECO:0000256" key="1">
    <source>
        <dbReference type="SAM" id="MobiDB-lite"/>
    </source>
</evidence>
<accession>A0AAV7E3H0</accession>
<sequence>MTPLAVSLSNPEKKISSHDESRVAFARSSFFHSSWAPLFHSVVFAFPHIRLDQSRLGPVRNSGGVSVTSSARPSTQALALRLPGGGRRRLTSATRFRRYVAVPFLCVAESAFEAGTEAREIPDKVLRLARHVIGFPRNSSAPSLAGPPPLPRSLRSRPLI</sequence>
<proteinExistence type="predicted"/>
<keyword evidence="3" id="KW-1185">Reference proteome</keyword>
<dbReference type="AlphaFoldDB" id="A0AAV7E3H0"/>
<organism evidence="2 3">
    <name type="scientific">Aristolochia fimbriata</name>
    <name type="common">White veined hardy Dutchman's pipe vine</name>
    <dbReference type="NCBI Taxonomy" id="158543"/>
    <lineage>
        <taxon>Eukaryota</taxon>
        <taxon>Viridiplantae</taxon>
        <taxon>Streptophyta</taxon>
        <taxon>Embryophyta</taxon>
        <taxon>Tracheophyta</taxon>
        <taxon>Spermatophyta</taxon>
        <taxon>Magnoliopsida</taxon>
        <taxon>Magnoliidae</taxon>
        <taxon>Piperales</taxon>
        <taxon>Aristolochiaceae</taxon>
        <taxon>Aristolochia</taxon>
    </lineage>
</organism>
<evidence type="ECO:0000313" key="3">
    <source>
        <dbReference type="Proteomes" id="UP000825729"/>
    </source>
</evidence>